<evidence type="ECO:0000256" key="7">
    <source>
        <dbReference type="ARBA" id="ARBA00022763"/>
    </source>
</evidence>
<evidence type="ECO:0000256" key="5">
    <source>
        <dbReference type="ARBA" id="ARBA00022705"/>
    </source>
</evidence>
<evidence type="ECO:0000256" key="2">
    <source>
        <dbReference type="ARBA" id="ARBA00022457"/>
    </source>
</evidence>
<dbReference type="InterPro" id="IPR050116">
    <property type="entry name" value="DNA_polymerase-Y"/>
</dbReference>
<dbReference type="Pfam" id="PF00817">
    <property type="entry name" value="IMS"/>
    <property type="match status" value="1"/>
</dbReference>
<evidence type="ECO:0000313" key="14">
    <source>
        <dbReference type="EMBL" id="NYH27160.1"/>
    </source>
</evidence>
<keyword evidence="12" id="KW-0963">Cytoplasm</keyword>
<feature type="binding site" evidence="12">
    <location>
        <position position="20"/>
    </location>
    <ligand>
        <name>Mg(2+)</name>
        <dbReference type="ChEBI" id="CHEBI:18420"/>
    </ligand>
</feature>
<evidence type="ECO:0000256" key="9">
    <source>
        <dbReference type="ARBA" id="ARBA00022932"/>
    </source>
</evidence>
<keyword evidence="4 12" id="KW-0548">Nucleotidyltransferase</keyword>
<sequence length="390" mass="43265">MNAIFRYQGMPDDRRIAHIDMDAFFASCELSQYPELRGEAMVVAGRRSDAPRTNPDGTREFSRLRDYTGRGVLTTATYEARAFGVHSGMPTMKAARLAPNAVLLPVNFELYRTYSRLFKDAVRSVSSTIQDVGIDEVYADVSLLNGESEEIARQLKSAVFEATQLTCSVGIAPNKLLAKLCSDMRKPDGVTILRLEDLQSTIWPMAASKINGIGPKAGAKLGALGITTIGEIAARDEHWLVEHFGSSYGSWLHRVSHGLDDRPVVTHSEPVSMSRETTFEQDLHAVQHRQELGAAFTRLCEQVALDLQRKGYLARKIGIKLRFNDFKTVTRDVTLAEPIADAKALRRAATQCLKRVELLKSIRLLGVKAGNLQRVGEVLDDKSPQFTLDF</sequence>
<keyword evidence="2 12" id="KW-0515">Mutator protein</keyword>
<comment type="subunit">
    <text evidence="12">Monomer.</text>
</comment>
<dbReference type="FunFam" id="3.30.1490.100:FF:000004">
    <property type="entry name" value="DNA polymerase IV"/>
    <property type="match status" value="1"/>
</dbReference>
<dbReference type="GO" id="GO:0000287">
    <property type="term" value="F:magnesium ion binding"/>
    <property type="evidence" value="ECO:0007669"/>
    <property type="project" value="UniProtKB-UniRule"/>
</dbReference>
<accession>A0A7Y9WTZ4</accession>
<dbReference type="SUPFAM" id="SSF100879">
    <property type="entry name" value="Lesion bypass DNA polymerase (Y-family), little finger domain"/>
    <property type="match status" value="1"/>
</dbReference>
<comment type="caution">
    <text evidence="14">The sequence shown here is derived from an EMBL/GenBank/DDBJ whole genome shotgun (WGS) entry which is preliminary data.</text>
</comment>
<dbReference type="CDD" id="cd03586">
    <property type="entry name" value="PolY_Pol_IV_kappa"/>
    <property type="match status" value="1"/>
</dbReference>
<keyword evidence="3 12" id="KW-0808">Transferase</keyword>
<name>A0A7Y9WTZ4_9BURK</name>
<feature type="site" description="Substrate discrimination" evidence="12">
    <location>
        <position position="25"/>
    </location>
</feature>
<dbReference type="GO" id="GO:0009432">
    <property type="term" value="P:SOS response"/>
    <property type="evidence" value="ECO:0007669"/>
    <property type="project" value="TreeGrafter"/>
</dbReference>
<evidence type="ECO:0000313" key="15">
    <source>
        <dbReference type="Proteomes" id="UP000540929"/>
    </source>
</evidence>
<keyword evidence="5 12" id="KW-0235">DNA replication</keyword>
<dbReference type="GO" id="GO:0006281">
    <property type="term" value="P:DNA repair"/>
    <property type="evidence" value="ECO:0007669"/>
    <property type="project" value="UniProtKB-UniRule"/>
</dbReference>
<keyword evidence="9 12" id="KW-0239">DNA-directed DNA polymerase</keyword>
<dbReference type="PROSITE" id="PS50173">
    <property type="entry name" value="UMUC"/>
    <property type="match status" value="1"/>
</dbReference>
<dbReference type="InterPro" id="IPR036775">
    <property type="entry name" value="DNA_pol_Y-fam_lit_finger_sf"/>
</dbReference>
<keyword evidence="10 12" id="KW-0234">DNA repair</keyword>
<dbReference type="SUPFAM" id="SSF56672">
    <property type="entry name" value="DNA/RNA polymerases"/>
    <property type="match status" value="1"/>
</dbReference>
<feature type="active site" evidence="12">
    <location>
        <position position="136"/>
    </location>
</feature>
<evidence type="ECO:0000256" key="11">
    <source>
        <dbReference type="ARBA" id="ARBA00049244"/>
    </source>
</evidence>
<evidence type="ECO:0000256" key="10">
    <source>
        <dbReference type="ARBA" id="ARBA00023204"/>
    </source>
</evidence>
<dbReference type="GO" id="GO:0006261">
    <property type="term" value="P:DNA-templated DNA replication"/>
    <property type="evidence" value="ECO:0007669"/>
    <property type="project" value="UniProtKB-UniRule"/>
</dbReference>
<reference evidence="14 15" key="1">
    <citation type="submission" date="2020-07" db="EMBL/GenBank/DDBJ databases">
        <title>Exploring microbial biodiversity for novel pathways involved in the catabolism of aromatic compounds derived from lignin.</title>
        <authorList>
            <person name="Elkins J."/>
        </authorList>
    </citation>
    <scope>NUCLEOTIDE SEQUENCE [LARGE SCALE GENOMIC DNA]</scope>
    <source>
        <strain evidence="14 15">H2C3C</strain>
    </source>
</reference>
<feature type="binding site" evidence="12">
    <location>
        <position position="135"/>
    </location>
    <ligand>
        <name>Mg(2+)</name>
        <dbReference type="ChEBI" id="CHEBI:18420"/>
    </ligand>
</feature>
<dbReference type="Gene3D" id="3.30.1490.100">
    <property type="entry name" value="DNA polymerase, Y-family, little finger domain"/>
    <property type="match status" value="1"/>
</dbReference>
<evidence type="ECO:0000256" key="3">
    <source>
        <dbReference type="ARBA" id="ARBA00022679"/>
    </source>
</evidence>
<evidence type="ECO:0000256" key="12">
    <source>
        <dbReference type="HAMAP-Rule" id="MF_01113"/>
    </source>
</evidence>
<comment type="function">
    <text evidence="12">Poorly processive, error-prone DNA polymerase involved in untargeted mutagenesis. Copies undamaged DNA at stalled replication forks, which arise in vivo from mismatched or misaligned primer ends. These misaligned primers can be extended by PolIV. Exhibits no 3'-5' exonuclease (proofreading) activity. May be involved in translesional synthesis, in conjunction with the beta clamp from PolIII.</text>
</comment>
<dbReference type="Pfam" id="PF11799">
    <property type="entry name" value="IMS_C"/>
    <property type="match status" value="1"/>
</dbReference>
<dbReference type="InterPro" id="IPR043128">
    <property type="entry name" value="Rev_trsase/Diguanyl_cyclase"/>
</dbReference>
<dbReference type="Gene3D" id="1.10.150.20">
    <property type="entry name" value="5' to 3' exonuclease, C-terminal subdomain"/>
    <property type="match status" value="1"/>
</dbReference>
<feature type="domain" description="UmuC" evidence="13">
    <location>
        <begin position="16"/>
        <end position="214"/>
    </location>
</feature>
<dbReference type="AlphaFoldDB" id="A0A7Y9WTZ4"/>
<dbReference type="EMBL" id="JACCAS010000002">
    <property type="protein sequence ID" value="NYH27160.1"/>
    <property type="molecule type" value="Genomic_DNA"/>
</dbReference>
<comment type="catalytic activity">
    <reaction evidence="11 12">
        <text>DNA(n) + a 2'-deoxyribonucleoside 5'-triphosphate = DNA(n+1) + diphosphate</text>
        <dbReference type="Rhea" id="RHEA:22508"/>
        <dbReference type="Rhea" id="RHEA-COMP:17339"/>
        <dbReference type="Rhea" id="RHEA-COMP:17340"/>
        <dbReference type="ChEBI" id="CHEBI:33019"/>
        <dbReference type="ChEBI" id="CHEBI:61560"/>
        <dbReference type="ChEBI" id="CHEBI:173112"/>
        <dbReference type="EC" id="2.7.7.7"/>
    </reaction>
</comment>
<dbReference type="GO" id="GO:0003887">
    <property type="term" value="F:DNA-directed DNA polymerase activity"/>
    <property type="evidence" value="ECO:0007669"/>
    <property type="project" value="UniProtKB-UniRule"/>
</dbReference>
<keyword evidence="8 12" id="KW-0460">Magnesium</keyword>
<evidence type="ECO:0000256" key="8">
    <source>
        <dbReference type="ARBA" id="ARBA00022842"/>
    </source>
</evidence>
<dbReference type="GO" id="GO:0042276">
    <property type="term" value="P:error-prone translesion synthesis"/>
    <property type="evidence" value="ECO:0007669"/>
    <property type="project" value="TreeGrafter"/>
</dbReference>
<dbReference type="NCBIfam" id="NF002677">
    <property type="entry name" value="PRK02406.1"/>
    <property type="match status" value="1"/>
</dbReference>
<evidence type="ECO:0000256" key="4">
    <source>
        <dbReference type="ARBA" id="ARBA00022695"/>
    </source>
</evidence>
<keyword evidence="6 12" id="KW-0479">Metal-binding</keyword>
<dbReference type="Gene3D" id="3.30.70.270">
    <property type="match status" value="1"/>
</dbReference>
<comment type="subcellular location">
    <subcellularLocation>
        <location evidence="12">Cytoplasm</location>
    </subcellularLocation>
</comment>
<keyword evidence="7 12" id="KW-0227">DNA damage</keyword>
<gene>
    <name evidence="12" type="primary">dinB</name>
    <name evidence="14" type="ORF">GGD40_006731</name>
</gene>
<evidence type="ECO:0000259" key="13">
    <source>
        <dbReference type="PROSITE" id="PS50173"/>
    </source>
</evidence>
<organism evidence="14 15">
    <name type="scientific">Paraburkholderia bryophila</name>
    <dbReference type="NCBI Taxonomy" id="420952"/>
    <lineage>
        <taxon>Bacteria</taxon>
        <taxon>Pseudomonadati</taxon>
        <taxon>Pseudomonadota</taxon>
        <taxon>Betaproteobacteria</taxon>
        <taxon>Burkholderiales</taxon>
        <taxon>Burkholderiaceae</taxon>
        <taxon>Paraburkholderia</taxon>
    </lineage>
</organism>
<dbReference type="EC" id="2.7.7.7" evidence="12"/>
<comment type="cofactor">
    <cofactor evidence="12">
        <name>Mg(2+)</name>
        <dbReference type="ChEBI" id="CHEBI:18420"/>
    </cofactor>
    <text evidence="12">Binds 2 magnesium ions per subunit.</text>
</comment>
<keyword evidence="12" id="KW-0238">DNA-binding</keyword>
<dbReference type="InterPro" id="IPR043502">
    <property type="entry name" value="DNA/RNA_pol_sf"/>
</dbReference>
<evidence type="ECO:0000256" key="1">
    <source>
        <dbReference type="ARBA" id="ARBA00010945"/>
    </source>
</evidence>
<dbReference type="InterPro" id="IPR001126">
    <property type="entry name" value="UmuC"/>
</dbReference>
<dbReference type="Gene3D" id="3.40.1170.60">
    <property type="match status" value="1"/>
</dbReference>
<dbReference type="GO" id="GO:0005829">
    <property type="term" value="C:cytosol"/>
    <property type="evidence" value="ECO:0007669"/>
    <property type="project" value="TreeGrafter"/>
</dbReference>
<dbReference type="InterPro" id="IPR022880">
    <property type="entry name" value="DNApol_IV"/>
</dbReference>
<proteinExistence type="inferred from homology"/>
<dbReference type="HAMAP" id="MF_01113">
    <property type="entry name" value="DNApol_IV"/>
    <property type="match status" value="1"/>
</dbReference>
<dbReference type="GO" id="GO:0003684">
    <property type="term" value="F:damaged DNA binding"/>
    <property type="evidence" value="ECO:0007669"/>
    <property type="project" value="InterPro"/>
</dbReference>
<dbReference type="PANTHER" id="PTHR11076">
    <property type="entry name" value="DNA REPAIR POLYMERASE UMUC / TRANSFERASE FAMILY MEMBER"/>
    <property type="match status" value="1"/>
</dbReference>
<comment type="similarity">
    <text evidence="1 12">Belongs to the DNA polymerase type-Y family.</text>
</comment>
<keyword evidence="15" id="KW-1185">Reference proteome</keyword>
<dbReference type="Proteomes" id="UP000540929">
    <property type="component" value="Unassembled WGS sequence"/>
</dbReference>
<dbReference type="PANTHER" id="PTHR11076:SF33">
    <property type="entry name" value="DNA POLYMERASE KAPPA"/>
    <property type="match status" value="1"/>
</dbReference>
<protein>
    <recommendedName>
        <fullName evidence="12">DNA polymerase IV</fullName>
        <shortName evidence="12">Pol IV</shortName>
        <ecNumber evidence="12">2.7.7.7</ecNumber>
    </recommendedName>
</protein>
<dbReference type="InterPro" id="IPR017961">
    <property type="entry name" value="DNA_pol_Y-fam_little_finger"/>
</dbReference>
<evidence type="ECO:0000256" key="6">
    <source>
        <dbReference type="ARBA" id="ARBA00022723"/>
    </source>
</evidence>